<dbReference type="Gramene" id="OE9A054126T1">
    <property type="protein sequence ID" value="OE9A054126C1"/>
    <property type="gene ID" value="OE9A054126"/>
</dbReference>
<gene>
    <name evidence="2" type="ORF">OLEA9_A054126</name>
</gene>
<sequence>MIVASIWGGVARGNNAVSAVVEVNRSFSGVGSKFVWVVVLRWLMMFGAIMVLFVVVAMIAVVVMYGAMVVVSGAAVGFILGEEMEEDGKDGGATKTTKKRQKWQLLKNLLLQQKSMNESAAEAVKEPDATGFSGLELEENGVEGSEFNKAAGINDLPALVYM</sequence>
<reference evidence="2 3" key="1">
    <citation type="submission" date="2019-12" db="EMBL/GenBank/DDBJ databases">
        <authorList>
            <person name="Alioto T."/>
            <person name="Alioto T."/>
            <person name="Gomez Garrido J."/>
        </authorList>
    </citation>
    <scope>NUCLEOTIDE SEQUENCE [LARGE SCALE GENOMIC DNA]</scope>
</reference>
<protein>
    <submittedName>
        <fullName evidence="2">Uncharacterized protein</fullName>
    </submittedName>
</protein>
<dbReference type="Proteomes" id="UP000594638">
    <property type="component" value="Unassembled WGS sequence"/>
</dbReference>
<evidence type="ECO:0000256" key="1">
    <source>
        <dbReference type="SAM" id="Phobius"/>
    </source>
</evidence>
<dbReference type="EMBL" id="CACTIH010009172">
    <property type="protein sequence ID" value="CAA3026678.1"/>
    <property type="molecule type" value="Genomic_DNA"/>
</dbReference>
<keyword evidence="1" id="KW-0472">Membrane</keyword>
<proteinExistence type="predicted"/>
<accession>A0A8S0V914</accession>
<comment type="caution">
    <text evidence="2">The sequence shown here is derived from an EMBL/GenBank/DDBJ whole genome shotgun (WGS) entry which is preliminary data.</text>
</comment>
<dbReference type="AlphaFoldDB" id="A0A8S0V914"/>
<keyword evidence="1" id="KW-1133">Transmembrane helix</keyword>
<keyword evidence="1" id="KW-0812">Transmembrane</keyword>
<name>A0A8S0V914_OLEEU</name>
<evidence type="ECO:0000313" key="3">
    <source>
        <dbReference type="Proteomes" id="UP000594638"/>
    </source>
</evidence>
<keyword evidence="3" id="KW-1185">Reference proteome</keyword>
<feature type="transmembrane region" description="Helical" evidence="1">
    <location>
        <begin position="34"/>
        <end position="56"/>
    </location>
</feature>
<evidence type="ECO:0000313" key="2">
    <source>
        <dbReference type="EMBL" id="CAA3026678.1"/>
    </source>
</evidence>
<feature type="transmembrane region" description="Helical" evidence="1">
    <location>
        <begin position="62"/>
        <end position="80"/>
    </location>
</feature>
<organism evidence="2 3">
    <name type="scientific">Olea europaea subsp. europaea</name>
    <dbReference type="NCBI Taxonomy" id="158383"/>
    <lineage>
        <taxon>Eukaryota</taxon>
        <taxon>Viridiplantae</taxon>
        <taxon>Streptophyta</taxon>
        <taxon>Embryophyta</taxon>
        <taxon>Tracheophyta</taxon>
        <taxon>Spermatophyta</taxon>
        <taxon>Magnoliopsida</taxon>
        <taxon>eudicotyledons</taxon>
        <taxon>Gunneridae</taxon>
        <taxon>Pentapetalae</taxon>
        <taxon>asterids</taxon>
        <taxon>lamiids</taxon>
        <taxon>Lamiales</taxon>
        <taxon>Oleaceae</taxon>
        <taxon>Oleeae</taxon>
        <taxon>Olea</taxon>
    </lineage>
</organism>